<dbReference type="Proteomes" id="UP000265515">
    <property type="component" value="Unassembled WGS sequence"/>
</dbReference>
<sequence length="94" mass="10566">MHESRLFTALPLFTDSIEVKKAGRIRSAAGVMVYGLKKEPKLKRAKPWHADLKDIVVLPNQYRSDQQAILAARIAELIDEGKRTLSMGLLAWGH</sequence>
<reference evidence="1 2" key="1">
    <citation type="journal article" date="2018" name="Cell">
        <title>The Chara Genome: Secondary Complexity and Implications for Plant Terrestrialization.</title>
        <authorList>
            <person name="Nishiyama T."/>
            <person name="Sakayama H."/>
            <person name="Vries J.D."/>
            <person name="Buschmann H."/>
            <person name="Saint-Marcoux D."/>
            <person name="Ullrich K.K."/>
            <person name="Haas F.B."/>
            <person name="Vanderstraeten L."/>
            <person name="Becker D."/>
            <person name="Lang D."/>
            <person name="Vosolsobe S."/>
            <person name="Rombauts S."/>
            <person name="Wilhelmsson P.K.I."/>
            <person name="Janitza P."/>
            <person name="Kern R."/>
            <person name="Heyl A."/>
            <person name="Rumpler F."/>
            <person name="Villalobos L.I.A.C."/>
            <person name="Clay J.M."/>
            <person name="Skokan R."/>
            <person name="Toyoda A."/>
            <person name="Suzuki Y."/>
            <person name="Kagoshima H."/>
            <person name="Schijlen E."/>
            <person name="Tajeshwar N."/>
            <person name="Catarino B."/>
            <person name="Hetherington A.J."/>
            <person name="Saltykova A."/>
            <person name="Bonnot C."/>
            <person name="Breuninger H."/>
            <person name="Symeonidi A."/>
            <person name="Radhakrishnan G.V."/>
            <person name="Van Nieuwerburgh F."/>
            <person name="Deforce D."/>
            <person name="Chang C."/>
            <person name="Karol K.G."/>
            <person name="Hedrich R."/>
            <person name="Ulvskov P."/>
            <person name="Glockner G."/>
            <person name="Delwiche C.F."/>
            <person name="Petrasek J."/>
            <person name="Van de Peer Y."/>
            <person name="Friml J."/>
            <person name="Beilby M."/>
            <person name="Dolan L."/>
            <person name="Kohara Y."/>
            <person name="Sugano S."/>
            <person name="Fujiyama A."/>
            <person name="Delaux P.-M."/>
            <person name="Quint M."/>
            <person name="TheiBen G."/>
            <person name="Hagemann M."/>
            <person name="Harholt J."/>
            <person name="Dunand C."/>
            <person name="Zachgo S."/>
            <person name="Langdale J."/>
            <person name="Maumus F."/>
            <person name="Straeten D.V.D."/>
            <person name="Gould S.B."/>
            <person name="Rensing S.A."/>
        </authorList>
    </citation>
    <scope>NUCLEOTIDE SEQUENCE [LARGE SCALE GENOMIC DNA]</scope>
    <source>
        <strain evidence="1 2">S276</strain>
    </source>
</reference>
<dbReference type="Gramene" id="GBG80451">
    <property type="protein sequence ID" value="GBG80451"/>
    <property type="gene ID" value="CBR_g30915"/>
</dbReference>
<comment type="caution">
    <text evidence="1">The sequence shown here is derived from an EMBL/GenBank/DDBJ whole genome shotgun (WGS) entry which is preliminary data.</text>
</comment>
<proteinExistence type="predicted"/>
<organism evidence="1 2">
    <name type="scientific">Chara braunii</name>
    <name type="common">Braun's stonewort</name>
    <dbReference type="NCBI Taxonomy" id="69332"/>
    <lineage>
        <taxon>Eukaryota</taxon>
        <taxon>Viridiplantae</taxon>
        <taxon>Streptophyta</taxon>
        <taxon>Charophyceae</taxon>
        <taxon>Charales</taxon>
        <taxon>Characeae</taxon>
        <taxon>Chara</taxon>
    </lineage>
</organism>
<keyword evidence="2" id="KW-1185">Reference proteome</keyword>
<dbReference type="EMBL" id="BFEA01000346">
    <property type="protein sequence ID" value="GBG80451.1"/>
    <property type="molecule type" value="Genomic_DNA"/>
</dbReference>
<dbReference type="AlphaFoldDB" id="A0A388LDR8"/>
<accession>A0A388LDR8</accession>
<evidence type="ECO:0000313" key="1">
    <source>
        <dbReference type="EMBL" id="GBG80451.1"/>
    </source>
</evidence>
<name>A0A388LDR8_CHABU</name>
<gene>
    <name evidence="1" type="ORF">CBR_g30915</name>
</gene>
<protein>
    <submittedName>
        <fullName evidence="1">Uncharacterized protein</fullName>
    </submittedName>
</protein>
<evidence type="ECO:0000313" key="2">
    <source>
        <dbReference type="Proteomes" id="UP000265515"/>
    </source>
</evidence>